<evidence type="ECO:0000256" key="4">
    <source>
        <dbReference type="SAM" id="MobiDB-lite"/>
    </source>
</evidence>
<dbReference type="SUPFAM" id="SSF54001">
    <property type="entry name" value="Cysteine proteinases"/>
    <property type="match status" value="1"/>
</dbReference>
<feature type="region of interest" description="Disordered" evidence="4">
    <location>
        <begin position="107"/>
        <end position="139"/>
    </location>
</feature>
<evidence type="ECO:0000259" key="5">
    <source>
        <dbReference type="Pfam" id="PF02902"/>
    </source>
</evidence>
<feature type="domain" description="Ubiquitin-like protease family profile" evidence="5">
    <location>
        <begin position="439"/>
        <end position="478"/>
    </location>
</feature>
<dbReference type="GO" id="GO:0008234">
    <property type="term" value="F:cysteine-type peptidase activity"/>
    <property type="evidence" value="ECO:0007669"/>
    <property type="project" value="InterPro"/>
</dbReference>
<feature type="compositionally biased region" description="Acidic residues" evidence="4">
    <location>
        <begin position="22"/>
        <end position="31"/>
    </location>
</feature>
<evidence type="ECO:0000256" key="1">
    <source>
        <dbReference type="ARBA" id="ARBA00005234"/>
    </source>
</evidence>
<feature type="region of interest" description="Disordered" evidence="4">
    <location>
        <begin position="1"/>
        <end position="39"/>
    </location>
</feature>
<comment type="similarity">
    <text evidence="1">Belongs to the peptidase C48 family.</text>
</comment>
<gene>
    <name evidence="6" type="ORF">RIF29_39741</name>
</gene>
<comment type="caution">
    <text evidence="6">The sequence shown here is derived from an EMBL/GenBank/DDBJ whole genome shotgun (WGS) entry which is preliminary data.</text>
</comment>
<proteinExistence type="inferred from homology"/>
<dbReference type="GO" id="GO:0006508">
    <property type="term" value="P:proteolysis"/>
    <property type="evidence" value="ECO:0007669"/>
    <property type="project" value="UniProtKB-KW"/>
</dbReference>
<keyword evidence="3" id="KW-0378">Hydrolase</keyword>
<name>A0AAN9E839_CROPI</name>
<dbReference type="Proteomes" id="UP001372338">
    <property type="component" value="Unassembled WGS sequence"/>
</dbReference>
<sequence>MDKFVEDPVVNEYDVNSASDESGGEEHDELGDNNGPAEVNASGYHYKRITDLTTDDIWGLEFGSEDAAYKFYKDSDFNKVARLGAVAAAHSRLGEIAASNIAYIKDRRETSRNRGTPNAPKETPRGRGRPPSASKRKRAIDFIEISSSVEDNGETEHVSPMNVHKNDKSSLRSILDNNSNFKMDQVVLNEAITHVITNLSKMINSNPDFSQHTHSTLSMLLNNLVKPMNSSVTNQSQIDNIMEKFASLKTLVGSPPLVSRSAGDGNICPNFVKKLFPRDGEGNNFSFLNYEPLNSCKHPGRTTGIEILEWMPTLFPIPAGMILDEIETAISLYIFGSNKDDQKSGKEALMNYTCWGQGKRETLRSLMPNKEVDQEVLNLLACNLSYEERSISRYSTTWYLPTTVTQLALGLGAPYEPPKALMNFYKKDFMGTVELLRKIFLPINDEKHWYLLVVDMSKQQLILLDSKPDKKKKHVEEALRAKNGIVVWVAHWMTDCVMFDDYKIFVLPKSRMRIAIDLILSPYNKKKEEVVLKAVQNWEDLKPKRKNLVKKGLED</sequence>
<evidence type="ECO:0000313" key="6">
    <source>
        <dbReference type="EMBL" id="KAK7244912.1"/>
    </source>
</evidence>
<dbReference type="InterPro" id="IPR003653">
    <property type="entry name" value="Peptidase_C48_C"/>
</dbReference>
<reference evidence="6 7" key="1">
    <citation type="submission" date="2024-01" db="EMBL/GenBank/DDBJ databases">
        <title>The genomes of 5 underutilized Papilionoideae crops provide insights into root nodulation and disease resistanc.</title>
        <authorList>
            <person name="Yuan L."/>
        </authorList>
    </citation>
    <scope>NUCLEOTIDE SEQUENCE [LARGE SCALE GENOMIC DNA]</scope>
    <source>
        <strain evidence="6">ZHUSHIDOU_FW_LH</strain>
        <tissue evidence="6">Leaf</tissue>
    </source>
</reference>
<organism evidence="6 7">
    <name type="scientific">Crotalaria pallida</name>
    <name type="common">Smooth rattlebox</name>
    <name type="synonym">Crotalaria striata</name>
    <dbReference type="NCBI Taxonomy" id="3830"/>
    <lineage>
        <taxon>Eukaryota</taxon>
        <taxon>Viridiplantae</taxon>
        <taxon>Streptophyta</taxon>
        <taxon>Embryophyta</taxon>
        <taxon>Tracheophyta</taxon>
        <taxon>Spermatophyta</taxon>
        <taxon>Magnoliopsida</taxon>
        <taxon>eudicotyledons</taxon>
        <taxon>Gunneridae</taxon>
        <taxon>Pentapetalae</taxon>
        <taxon>rosids</taxon>
        <taxon>fabids</taxon>
        <taxon>Fabales</taxon>
        <taxon>Fabaceae</taxon>
        <taxon>Papilionoideae</taxon>
        <taxon>50 kb inversion clade</taxon>
        <taxon>genistoids sensu lato</taxon>
        <taxon>core genistoids</taxon>
        <taxon>Crotalarieae</taxon>
        <taxon>Crotalaria</taxon>
    </lineage>
</organism>
<dbReference type="InterPro" id="IPR038765">
    <property type="entry name" value="Papain-like_cys_pep_sf"/>
</dbReference>
<evidence type="ECO:0000256" key="3">
    <source>
        <dbReference type="ARBA" id="ARBA00022801"/>
    </source>
</evidence>
<keyword evidence="7" id="KW-1185">Reference proteome</keyword>
<evidence type="ECO:0000256" key="2">
    <source>
        <dbReference type="ARBA" id="ARBA00022670"/>
    </source>
</evidence>
<accession>A0AAN9E839</accession>
<dbReference type="AlphaFoldDB" id="A0AAN9E839"/>
<dbReference type="EMBL" id="JAYWIO010000008">
    <property type="protein sequence ID" value="KAK7244912.1"/>
    <property type="molecule type" value="Genomic_DNA"/>
</dbReference>
<dbReference type="Pfam" id="PF02902">
    <property type="entry name" value="Peptidase_C48"/>
    <property type="match status" value="1"/>
</dbReference>
<protein>
    <recommendedName>
        <fullName evidence="5">Ubiquitin-like protease family profile domain-containing protein</fullName>
    </recommendedName>
</protein>
<evidence type="ECO:0000313" key="7">
    <source>
        <dbReference type="Proteomes" id="UP001372338"/>
    </source>
</evidence>
<keyword evidence="2" id="KW-0645">Protease</keyword>
<dbReference type="Gene3D" id="3.40.395.10">
    <property type="entry name" value="Adenoviral Proteinase, Chain A"/>
    <property type="match status" value="1"/>
</dbReference>